<comment type="subcellular location">
    <subcellularLocation>
        <location evidence="1">Membrane</location>
        <topology evidence="1">Multi-pass membrane protein</topology>
    </subcellularLocation>
</comment>
<feature type="domain" description="ABC-2 type transporter transmembrane" evidence="6">
    <location>
        <begin position="42"/>
        <end position="223"/>
    </location>
</feature>
<evidence type="ECO:0000313" key="8">
    <source>
        <dbReference type="Proteomes" id="UP000184428"/>
    </source>
</evidence>
<feature type="transmembrane region" description="Helical" evidence="5">
    <location>
        <begin position="65"/>
        <end position="86"/>
    </location>
</feature>
<dbReference type="Proteomes" id="UP000184428">
    <property type="component" value="Unassembled WGS sequence"/>
</dbReference>
<evidence type="ECO:0000256" key="1">
    <source>
        <dbReference type="ARBA" id="ARBA00004141"/>
    </source>
</evidence>
<dbReference type="PANTHER" id="PTHR43229:SF6">
    <property type="entry name" value="ABC-TYPE MULTIDRUG TRANSPORT SYSTEM, PERMEASE COMPONENT"/>
    <property type="match status" value="1"/>
</dbReference>
<dbReference type="InterPro" id="IPR051784">
    <property type="entry name" value="Nod_factor_ABC_transporter"/>
</dbReference>
<dbReference type="PANTHER" id="PTHR43229">
    <property type="entry name" value="NODULATION PROTEIN J"/>
    <property type="match status" value="1"/>
</dbReference>
<keyword evidence="2 5" id="KW-0812">Transmembrane</keyword>
<dbReference type="GO" id="GO:0140359">
    <property type="term" value="F:ABC-type transporter activity"/>
    <property type="evidence" value="ECO:0007669"/>
    <property type="project" value="InterPro"/>
</dbReference>
<feature type="transmembrane region" description="Helical" evidence="5">
    <location>
        <begin position="181"/>
        <end position="203"/>
    </location>
</feature>
<proteinExistence type="predicted"/>
<feature type="transmembrane region" description="Helical" evidence="5">
    <location>
        <begin position="146"/>
        <end position="169"/>
    </location>
</feature>
<feature type="transmembrane region" description="Helical" evidence="5">
    <location>
        <begin position="29"/>
        <end position="45"/>
    </location>
</feature>
<dbReference type="RefSeq" id="WP_072921273.1">
    <property type="nucleotide sequence ID" value="NZ_FRDM01000065.1"/>
</dbReference>
<keyword evidence="3 5" id="KW-1133">Transmembrane helix</keyword>
<keyword evidence="4 5" id="KW-0472">Membrane</keyword>
<dbReference type="EMBL" id="FRDM01000065">
    <property type="protein sequence ID" value="SHN88896.1"/>
    <property type="molecule type" value="Genomic_DNA"/>
</dbReference>
<reference evidence="7 8" key="1">
    <citation type="submission" date="2016-12" db="EMBL/GenBank/DDBJ databases">
        <authorList>
            <person name="Song W.-J."/>
            <person name="Kurnit D.M."/>
        </authorList>
    </citation>
    <scope>NUCLEOTIDE SEQUENCE [LARGE SCALE GENOMIC DNA]</scope>
    <source>
        <strain evidence="7 8">DSM 43162</strain>
    </source>
</reference>
<protein>
    <submittedName>
        <fullName evidence="7">ABC-2 type transport system permease protein</fullName>
    </submittedName>
</protein>
<dbReference type="InterPro" id="IPR013525">
    <property type="entry name" value="ABC2_TM"/>
</dbReference>
<accession>A0A1M7V139</accession>
<sequence length="285" mass="30521">MTVTPHAVRLGARRGWTEFLLSLRSTQDQSFYLFMGVGTLAYLWFNRDNEVSGASLTLSYPTVALPSILGALVAFGVIIGPAFALAMEREDGTLLRHKALPHGMEGYVTGQLVYHSLSLLPLLLVVLVPSALLFDVMPSGAGGWVTVAWVLTLGLLATLPIGMVLGSVVPNVQKVSTWGMTPVLLLTAVSGIFVPVQALWGWLQAVAQVFPVYWLGLGMRSAFLPDSAAALELGGSWRTGQVAVVLTVWAVAGLLVTPVVLRRMTRRQSGSQVAAARDTAGQWVR</sequence>
<name>A0A1M7V139_9ACTN</name>
<evidence type="ECO:0000256" key="3">
    <source>
        <dbReference type="ARBA" id="ARBA00022989"/>
    </source>
</evidence>
<organism evidence="7 8">
    <name type="scientific">Geodermatophilus obscurus</name>
    <dbReference type="NCBI Taxonomy" id="1861"/>
    <lineage>
        <taxon>Bacteria</taxon>
        <taxon>Bacillati</taxon>
        <taxon>Actinomycetota</taxon>
        <taxon>Actinomycetes</taxon>
        <taxon>Geodermatophilales</taxon>
        <taxon>Geodermatophilaceae</taxon>
        <taxon>Geodermatophilus</taxon>
    </lineage>
</organism>
<evidence type="ECO:0000256" key="2">
    <source>
        <dbReference type="ARBA" id="ARBA00022692"/>
    </source>
</evidence>
<dbReference type="GO" id="GO:0016020">
    <property type="term" value="C:membrane"/>
    <property type="evidence" value="ECO:0007669"/>
    <property type="project" value="UniProtKB-SubCell"/>
</dbReference>
<evidence type="ECO:0000259" key="6">
    <source>
        <dbReference type="Pfam" id="PF01061"/>
    </source>
</evidence>
<feature type="transmembrane region" description="Helical" evidence="5">
    <location>
        <begin position="112"/>
        <end position="134"/>
    </location>
</feature>
<dbReference type="Pfam" id="PF01061">
    <property type="entry name" value="ABC2_membrane"/>
    <property type="match status" value="1"/>
</dbReference>
<gene>
    <name evidence="7" type="ORF">SAMN05660350_04887</name>
</gene>
<dbReference type="AlphaFoldDB" id="A0A1M7V139"/>
<evidence type="ECO:0000313" key="7">
    <source>
        <dbReference type="EMBL" id="SHN88896.1"/>
    </source>
</evidence>
<feature type="transmembrane region" description="Helical" evidence="5">
    <location>
        <begin position="242"/>
        <end position="261"/>
    </location>
</feature>
<evidence type="ECO:0000256" key="4">
    <source>
        <dbReference type="ARBA" id="ARBA00023136"/>
    </source>
</evidence>
<evidence type="ECO:0000256" key="5">
    <source>
        <dbReference type="SAM" id="Phobius"/>
    </source>
</evidence>